<comment type="caution">
    <text evidence="1">The sequence shown here is derived from an EMBL/GenBank/DDBJ whole genome shotgun (WGS) entry which is preliminary data.</text>
</comment>
<evidence type="ECO:0000313" key="2">
    <source>
        <dbReference type="Proteomes" id="UP000237632"/>
    </source>
</evidence>
<protein>
    <submittedName>
        <fullName evidence="1">Phenylacetate--CoA ligase family protein</fullName>
    </submittedName>
</protein>
<sequence>MRTDHLILRCGEYLFAKQPLRTIKGVVGGYVAYPIAERSEARKVRPKLVELRQYYSRPMAERRAIAIERLVSILEFAGANVPYYKDLFAARQFDPAKVRRDQKYLHDLPYLTKDIIREQAPRLVSRSLDGMRVHACKTGGSTGPSTTIYYDQEAADYSSAVTTYARERIGKLRFLPELHFACRFPGDPVPNWPSREDFKCFAMNRSNIFFDRVDDAGLEEMWRTLRRRRPYLAHSHPSTMYALACYVQRVYGGGKAFEIFESSGELLEQHQRETIESVLRCRVVNRYGLAELGVMAYEMDGPDGGFQIFDSEGWPESRQVESNPDGAHELVFTGFRNTLMPLIRYTTGDFARVVERENGYFLTDVVGRIHDVVPINGVAHPTHHIQDILDHRVGGIQVFQIDLRTSPPTLRIVLEPWGNAEDIAQKVRAFWQDAFELSFVGHDDLVRIGRRAKFRHVVAS</sequence>
<proteinExistence type="predicted"/>
<dbReference type="SUPFAM" id="SSF56801">
    <property type="entry name" value="Acetyl-CoA synthetase-like"/>
    <property type="match status" value="1"/>
</dbReference>
<dbReference type="GO" id="GO:0016874">
    <property type="term" value="F:ligase activity"/>
    <property type="evidence" value="ECO:0007669"/>
    <property type="project" value="UniProtKB-KW"/>
</dbReference>
<organism evidence="1 2">
    <name type="scientific">Burkholderia vietnamiensis</name>
    <dbReference type="NCBI Taxonomy" id="60552"/>
    <lineage>
        <taxon>Bacteria</taxon>
        <taxon>Pseudomonadati</taxon>
        <taxon>Pseudomonadota</taxon>
        <taxon>Betaproteobacteria</taxon>
        <taxon>Burkholderiales</taxon>
        <taxon>Burkholderiaceae</taxon>
        <taxon>Burkholderia</taxon>
        <taxon>Burkholderia cepacia complex</taxon>
    </lineage>
</organism>
<keyword evidence="1" id="KW-0436">Ligase</keyword>
<gene>
    <name evidence="1" type="ORF">C6T65_33300</name>
</gene>
<dbReference type="PANTHER" id="PTHR36932">
    <property type="entry name" value="CAPSULAR POLYSACCHARIDE BIOSYNTHESIS PROTEIN"/>
    <property type="match status" value="1"/>
</dbReference>
<dbReference type="InterPro" id="IPR042099">
    <property type="entry name" value="ANL_N_sf"/>
</dbReference>
<accession>A0AA45B9N4</accession>
<dbReference type="Gene3D" id="3.40.50.12780">
    <property type="entry name" value="N-terminal domain of ligase-like"/>
    <property type="match status" value="1"/>
</dbReference>
<dbReference type="InterPro" id="IPR053158">
    <property type="entry name" value="CapK_Type1_Caps_Biosynth"/>
</dbReference>
<dbReference type="EMBL" id="PVHK01000253">
    <property type="protein sequence ID" value="PRH38190.1"/>
    <property type="molecule type" value="Genomic_DNA"/>
</dbReference>
<dbReference type="Proteomes" id="UP000237632">
    <property type="component" value="Unassembled WGS sequence"/>
</dbReference>
<name>A0AA45B9N4_BURVI</name>
<evidence type="ECO:0000313" key="1">
    <source>
        <dbReference type="EMBL" id="PRH38190.1"/>
    </source>
</evidence>
<dbReference type="PANTHER" id="PTHR36932:SF1">
    <property type="entry name" value="CAPSULAR POLYSACCHARIDE BIOSYNTHESIS PROTEIN"/>
    <property type="match status" value="1"/>
</dbReference>
<dbReference type="AlphaFoldDB" id="A0AA45B9N4"/>
<reference evidence="1 2" key="1">
    <citation type="submission" date="2018-03" db="EMBL/GenBank/DDBJ databases">
        <authorList>
            <person name="Nguyen K."/>
            <person name="Fouts D."/>
            <person name="Sutton G."/>
        </authorList>
    </citation>
    <scope>NUCLEOTIDE SEQUENCE [LARGE SCALE GENOMIC DNA]</scope>
    <source>
        <strain evidence="1 2">AU3578</strain>
    </source>
</reference>
<dbReference type="RefSeq" id="WP_059496205.1">
    <property type="nucleotide sequence ID" value="NZ_CADFFA010000015.1"/>
</dbReference>